<sequence length="216" mass="24454">VNRYHKPRLLPMAATIEAPLKWHVVKDIVQRGKTDADALSGLGRCIWDYEDYMAYCRKLKQEWATVSDYMRAKLFNAPTKENAEGKLEVDIDADTTSSTCYVLVMKNEFPYTFATEDNILHINIWSSSEALSDNVVEQLIADRLPCDEYVWFVNPPQLRSVRALWHCHIMLRNLKPSAKLSTPGQPELFDATAFAASRNLLAFCVEEAIGPSLAVA</sequence>
<dbReference type="PANTHER" id="PTHR35020:SF2">
    <property type="entry name" value="N-ACETYLGLUCOSAMINE-INDUCED PROTEIN 1"/>
    <property type="match status" value="1"/>
</dbReference>
<keyword evidence="2" id="KW-1185">Reference proteome</keyword>
<comment type="caution">
    <text evidence="1">The sequence shown here is derived from an EMBL/GenBank/DDBJ whole genome shotgun (WGS) entry which is preliminary data.</text>
</comment>
<feature type="non-terminal residue" evidence="1">
    <location>
        <position position="1"/>
    </location>
</feature>
<dbReference type="EMBL" id="BNCP01000013">
    <property type="protein sequence ID" value="GIL78576.1"/>
    <property type="molecule type" value="Genomic_DNA"/>
</dbReference>
<name>A0A8J4FL46_9CHLO</name>
<dbReference type="InterPro" id="IPR022036">
    <property type="entry name" value="DUF3605"/>
</dbReference>
<dbReference type="PANTHER" id="PTHR35020">
    <property type="entry name" value="N-ACETYLGLUCOSAMINE-INDUCED PROTEIN 1"/>
    <property type="match status" value="1"/>
</dbReference>
<dbReference type="GO" id="GO:0006044">
    <property type="term" value="P:N-acetylglucosamine metabolic process"/>
    <property type="evidence" value="ECO:0007669"/>
    <property type="project" value="TreeGrafter"/>
</dbReference>
<dbReference type="Pfam" id="PF12239">
    <property type="entry name" value="DUF3605"/>
    <property type="match status" value="1"/>
</dbReference>
<dbReference type="Proteomes" id="UP000747110">
    <property type="component" value="Unassembled WGS sequence"/>
</dbReference>
<protein>
    <submittedName>
        <fullName evidence="1">Uncharacterized protein</fullName>
    </submittedName>
</protein>
<evidence type="ECO:0000313" key="2">
    <source>
        <dbReference type="Proteomes" id="UP000747110"/>
    </source>
</evidence>
<gene>
    <name evidence="1" type="ORF">Vretifemale_7988</name>
</gene>
<dbReference type="AlphaFoldDB" id="A0A8J4FL46"/>
<reference evidence="1" key="1">
    <citation type="journal article" date="2021" name="Proc. Natl. Acad. Sci. U.S.A.">
        <title>Three genomes in the algal genus Volvox reveal the fate of a haploid sex-determining region after a transition to homothallism.</title>
        <authorList>
            <person name="Yamamoto K."/>
            <person name="Hamaji T."/>
            <person name="Kawai-Toyooka H."/>
            <person name="Matsuzaki R."/>
            <person name="Takahashi F."/>
            <person name="Nishimura Y."/>
            <person name="Kawachi M."/>
            <person name="Noguchi H."/>
            <person name="Minakuchi Y."/>
            <person name="Umen J.G."/>
            <person name="Toyoda A."/>
            <person name="Nozaki H."/>
        </authorList>
    </citation>
    <scope>NUCLEOTIDE SEQUENCE</scope>
    <source>
        <strain evidence="1">NIES-3786</strain>
    </source>
</reference>
<dbReference type="GO" id="GO:0005737">
    <property type="term" value="C:cytoplasm"/>
    <property type="evidence" value="ECO:0007669"/>
    <property type="project" value="TreeGrafter"/>
</dbReference>
<accession>A0A8J4FL46</accession>
<organism evidence="1 2">
    <name type="scientific">Volvox reticuliferus</name>
    <dbReference type="NCBI Taxonomy" id="1737510"/>
    <lineage>
        <taxon>Eukaryota</taxon>
        <taxon>Viridiplantae</taxon>
        <taxon>Chlorophyta</taxon>
        <taxon>core chlorophytes</taxon>
        <taxon>Chlorophyceae</taxon>
        <taxon>CS clade</taxon>
        <taxon>Chlamydomonadales</taxon>
        <taxon>Volvocaceae</taxon>
        <taxon>Volvox</taxon>
    </lineage>
</organism>
<proteinExistence type="predicted"/>
<dbReference type="OrthoDB" id="498286at2759"/>
<evidence type="ECO:0000313" key="1">
    <source>
        <dbReference type="EMBL" id="GIL78576.1"/>
    </source>
</evidence>